<dbReference type="GO" id="GO:0022904">
    <property type="term" value="P:respiratory electron transport chain"/>
    <property type="evidence" value="ECO:0007669"/>
    <property type="project" value="InterPro"/>
</dbReference>
<feature type="transmembrane region" description="Helical" evidence="13">
    <location>
        <begin position="119"/>
        <end position="142"/>
    </location>
</feature>
<dbReference type="PANTHER" id="PTHR30074:SF5">
    <property type="entry name" value="FORMATE DEHYDROGENASE, NITRATE-INDUCIBLE, CYTOCHROME B556(FDN) SUBUNIT"/>
    <property type="match status" value="1"/>
</dbReference>
<gene>
    <name evidence="15" type="ORF">H3H36_04700</name>
</gene>
<evidence type="ECO:0000256" key="10">
    <source>
        <dbReference type="ARBA" id="ARBA00022989"/>
    </source>
</evidence>
<evidence type="ECO:0000256" key="8">
    <source>
        <dbReference type="ARBA" id="ARBA00022723"/>
    </source>
</evidence>
<keyword evidence="11" id="KW-0408">Iron</keyword>
<evidence type="ECO:0000259" key="14">
    <source>
        <dbReference type="Pfam" id="PF01292"/>
    </source>
</evidence>
<dbReference type="InterPro" id="IPR011577">
    <property type="entry name" value="Cyt_b561_bac/Ni-Hgenase"/>
</dbReference>
<protein>
    <submittedName>
        <fullName evidence="15">Formate dehydrogenase subunit gamma</fullName>
    </submittedName>
</protein>
<evidence type="ECO:0000256" key="12">
    <source>
        <dbReference type="ARBA" id="ARBA00023136"/>
    </source>
</evidence>
<comment type="cofactor">
    <cofactor evidence="1">
        <name>heme</name>
        <dbReference type="ChEBI" id="CHEBI:30413"/>
    </cofactor>
</comment>
<evidence type="ECO:0000256" key="3">
    <source>
        <dbReference type="ARBA" id="ARBA00010747"/>
    </source>
</evidence>
<keyword evidence="8" id="KW-0479">Metal-binding</keyword>
<keyword evidence="6" id="KW-0349">Heme</keyword>
<proteinExistence type="inferred from homology"/>
<keyword evidence="7 13" id="KW-0812">Transmembrane</keyword>
<evidence type="ECO:0000256" key="11">
    <source>
        <dbReference type="ARBA" id="ARBA00023004"/>
    </source>
</evidence>
<accession>A0A7W2EFD8</accession>
<dbReference type="FunFam" id="1.20.950.20:FF:000002">
    <property type="entry name" value="Formate dehydrogenase cytochrome b556 subunit"/>
    <property type="match status" value="1"/>
</dbReference>
<dbReference type="GO" id="GO:0005886">
    <property type="term" value="C:plasma membrane"/>
    <property type="evidence" value="ECO:0007669"/>
    <property type="project" value="UniProtKB-SubCell"/>
</dbReference>
<organism evidence="15 16">
    <name type="scientific">Rugamonas fusca</name>
    <dbReference type="NCBI Taxonomy" id="2758568"/>
    <lineage>
        <taxon>Bacteria</taxon>
        <taxon>Pseudomonadati</taxon>
        <taxon>Pseudomonadota</taxon>
        <taxon>Betaproteobacteria</taxon>
        <taxon>Burkholderiales</taxon>
        <taxon>Oxalobacteraceae</taxon>
        <taxon>Telluria group</taxon>
        <taxon>Rugamonas</taxon>
    </lineage>
</organism>
<comment type="subcellular location">
    <subcellularLocation>
        <location evidence="2">Cell membrane</location>
        <topology evidence="2">Multi-pass membrane protein</topology>
    </subcellularLocation>
</comment>
<dbReference type="InterPro" id="IPR006471">
    <property type="entry name" value="Formate_DH_gsu"/>
</dbReference>
<dbReference type="GO" id="GO:0009061">
    <property type="term" value="P:anaerobic respiration"/>
    <property type="evidence" value="ECO:0007669"/>
    <property type="project" value="TreeGrafter"/>
</dbReference>
<dbReference type="GO" id="GO:0036397">
    <property type="term" value="F:formate dehydrogenase (quinone) activity"/>
    <property type="evidence" value="ECO:0007669"/>
    <property type="project" value="TreeGrafter"/>
</dbReference>
<feature type="domain" description="Cytochrome b561 bacterial/Ni-hydrogenase" evidence="14">
    <location>
        <begin position="13"/>
        <end position="190"/>
    </location>
</feature>
<evidence type="ECO:0000313" key="16">
    <source>
        <dbReference type="Proteomes" id="UP000566711"/>
    </source>
</evidence>
<dbReference type="Gene3D" id="1.20.950.20">
    <property type="entry name" value="Transmembrane di-heme cytochromes, Chain C"/>
    <property type="match status" value="1"/>
</dbReference>
<dbReference type="Proteomes" id="UP000566711">
    <property type="component" value="Unassembled WGS sequence"/>
</dbReference>
<dbReference type="InterPro" id="IPR016174">
    <property type="entry name" value="Di-haem_cyt_TM"/>
</dbReference>
<keyword evidence="16" id="KW-1185">Reference proteome</keyword>
<dbReference type="InterPro" id="IPR051817">
    <property type="entry name" value="FDH_cytochrome_b556_subunit"/>
</dbReference>
<dbReference type="Pfam" id="PF01292">
    <property type="entry name" value="Ni_hydr_CYTB"/>
    <property type="match status" value="1"/>
</dbReference>
<reference evidence="15 16" key="1">
    <citation type="submission" date="2020-07" db="EMBL/GenBank/DDBJ databases">
        <title>Novel species isolated from subtropical streams in China.</title>
        <authorList>
            <person name="Lu H."/>
        </authorList>
    </citation>
    <scope>NUCLEOTIDE SEQUENCE [LARGE SCALE GENOMIC DNA]</scope>
    <source>
        <strain evidence="15 16">FT3S</strain>
    </source>
</reference>
<comment type="caution">
    <text evidence="15">The sequence shown here is derived from an EMBL/GenBank/DDBJ whole genome shotgun (WGS) entry which is preliminary data.</text>
</comment>
<dbReference type="RefSeq" id="WP_182214608.1">
    <property type="nucleotide sequence ID" value="NZ_JACEZS010000002.1"/>
</dbReference>
<name>A0A7W2EFD8_9BURK</name>
<feature type="transmembrane region" description="Helical" evidence="13">
    <location>
        <begin position="154"/>
        <end position="180"/>
    </location>
</feature>
<evidence type="ECO:0000256" key="5">
    <source>
        <dbReference type="ARBA" id="ARBA00022475"/>
    </source>
</evidence>
<feature type="transmembrane region" description="Helical" evidence="13">
    <location>
        <begin position="60"/>
        <end position="80"/>
    </location>
</feature>
<comment type="similarity">
    <text evidence="3">Belongs to the formate dehydrogenase gamma subunit family.</text>
</comment>
<evidence type="ECO:0000256" key="6">
    <source>
        <dbReference type="ARBA" id="ARBA00022617"/>
    </source>
</evidence>
<evidence type="ECO:0000256" key="4">
    <source>
        <dbReference type="ARBA" id="ARBA00022448"/>
    </source>
</evidence>
<dbReference type="NCBIfam" id="TIGR01583">
    <property type="entry name" value="formate-DH-gamm"/>
    <property type="match status" value="1"/>
</dbReference>
<dbReference type="EMBL" id="JACEZS010000002">
    <property type="protein sequence ID" value="MBA5604660.1"/>
    <property type="molecule type" value="Genomic_DNA"/>
</dbReference>
<keyword evidence="12 13" id="KW-0472">Membrane</keyword>
<evidence type="ECO:0000256" key="2">
    <source>
        <dbReference type="ARBA" id="ARBA00004651"/>
    </source>
</evidence>
<keyword evidence="4" id="KW-0813">Transport</keyword>
<evidence type="ECO:0000313" key="15">
    <source>
        <dbReference type="EMBL" id="MBA5604660.1"/>
    </source>
</evidence>
<dbReference type="GO" id="GO:0015944">
    <property type="term" value="P:formate oxidation"/>
    <property type="evidence" value="ECO:0007669"/>
    <property type="project" value="UniProtKB-ARBA"/>
</dbReference>
<dbReference type="PANTHER" id="PTHR30074">
    <property type="entry name" value="FORMATE DEHYDROGENASE, NITRATE-INDUCIBLE, CYTOCHROME B556 FDN SUBUNIT"/>
    <property type="match status" value="1"/>
</dbReference>
<dbReference type="GO" id="GO:0008863">
    <property type="term" value="F:formate dehydrogenase (NAD+) activity"/>
    <property type="evidence" value="ECO:0007669"/>
    <property type="project" value="InterPro"/>
</dbReference>
<dbReference type="GO" id="GO:0046872">
    <property type="term" value="F:metal ion binding"/>
    <property type="evidence" value="ECO:0007669"/>
    <property type="project" value="UniProtKB-KW"/>
</dbReference>
<keyword evidence="5" id="KW-1003">Cell membrane</keyword>
<dbReference type="AlphaFoldDB" id="A0A7W2EFD8"/>
<keyword evidence="9" id="KW-0249">Electron transport</keyword>
<keyword evidence="10 13" id="KW-1133">Transmembrane helix</keyword>
<feature type="transmembrane region" description="Helical" evidence="13">
    <location>
        <begin position="21"/>
        <end position="40"/>
    </location>
</feature>
<sequence>MNHDKDGNPLIERYTANERSGHWVTAICFVLLMVSGLSMFHPATAWMTVFLGGGQWTRILHPFIGLVMVASFAGMVMQFWRHNQFEPGDREWLDQAGDVIHKREHLVPKAGRYNGGQKLLFFVLVGCMAALLVTGIVIWRAYFSALFPVGLIRLAALLHAFCALLIIVAIIIHVYAGLWVKGSLGAMVRGTVTYGWARKHHGRWFEEAVRKSRD</sequence>
<evidence type="ECO:0000256" key="9">
    <source>
        <dbReference type="ARBA" id="ARBA00022982"/>
    </source>
</evidence>
<dbReference type="GO" id="GO:0009055">
    <property type="term" value="F:electron transfer activity"/>
    <property type="evidence" value="ECO:0007669"/>
    <property type="project" value="InterPro"/>
</dbReference>
<evidence type="ECO:0000256" key="13">
    <source>
        <dbReference type="SAM" id="Phobius"/>
    </source>
</evidence>
<evidence type="ECO:0000256" key="1">
    <source>
        <dbReference type="ARBA" id="ARBA00001971"/>
    </source>
</evidence>
<dbReference type="GO" id="GO:0009326">
    <property type="term" value="C:formate dehydrogenase complex"/>
    <property type="evidence" value="ECO:0007669"/>
    <property type="project" value="InterPro"/>
</dbReference>
<dbReference type="SUPFAM" id="SSF81342">
    <property type="entry name" value="Transmembrane di-heme cytochromes"/>
    <property type="match status" value="1"/>
</dbReference>
<evidence type="ECO:0000256" key="7">
    <source>
        <dbReference type="ARBA" id="ARBA00022692"/>
    </source>
</evidence>